<accession>A0A1Q9BTF3</accession>
<evidence type="ECO:0000313" key="1">
    <source>
        <dbReference type="EMBL" id="OLP73963.1"/>
    </source>
</evidence>
<organism evidence="1 2">
    <name type="scientific">Symbiodinium microadriaticum</name>
    <name type="common">Dinoflagellate</name>
    <name type="synonym">Zooxanthella microadriatica</name>
    <dbReference type="NCBI Taxonomy" id="2951"/>
    <lineage>
        <taxon>Eukaryota</taxon>
        <taxon>Sar</taxon>
        <taxon>Alveolata</taxon>
        <taxon>Dinophyceae</taxon>
        <taxon>Suessiales</taxon>
        <taxon>Symbiodiniaceae</taxon>
        <taxon>Symbiodinium</taxon>
    </lineage>
</organism>
<dbReference type="Proteomes" id="UP000186817">
    <property type="component" value="Unassembled WGS sequence"/>
</dbReference>
<keyword evidence="2" id="KW-1185">Reference proteome</keyword>
<reference evidence="1 2" key="1">
    <citation type="submission" date="2016-02" db="EMBL/GenBank/DDBJ databases">
        <title>Genome analysis of coral dinoflagellate symbionts highlights evolutionary adaptations to a symbiotic lifestyle.</title>
        <authorList>
            <person name="Aranda M."/>
            <person name="Li Y."/>
            <person name="Liew Y.J."/>
            <person name="Baumgarten S."/>
            <person name="Simakov O."/>
            <person name="Wilson M."/>
            <person name="Piel J."/>
            <person name="Ashoor H."/>
            <person name="Bougouffa S."/>
            <person name="Bajic V.B."/>
            <person name="Ryu T."/>
            <person name="Ravasi T."/>
            <person name="Bayer T."/>
            <person name="Micklem G."/>
            <person name="Kim H."/>
            <person name="Bhak J."/>
            <person name="Lajeunesse T.C."/>
            <person name="Voolstra C.R."/>
        </authorList>
    </citation>
    <scope>NUCLEOTIDE SEQUENCE [LARGE SCALE GENOMIC DNA]</scope>
    <source>
        <strain evidence="1 2">CCMP2467</strain>
    </source>
</reference>
<protein>
    <submittedName>
        <fullName evidence="1">Uncharacterized protein</fullName>
    </submittedName>
</protein>
<dbReference type="AlphaFoldDB" id="A0A1Q9BTF3"/>
<feature type="non-terminal residue" evidence="1">
    <location>
        <position position="40"/>
    </location>
</feature>
<proteinExistence type="predicted"/>
<evidence type="ECO:0000313" key="2">
    <source>
        <dbReference type="Proteomes" id="UP000186817"/>
    </source>
</evidence>
<comment type="caution">
    <text evidence="1">The sequence shown here is derived from an EMBL/GenBank/DDBJ whole genome shotgun (WGS) entry which is preliminary data.</text>
</comment>
<sequence>MSELVSANFGVHGPFKGLSFRERPASALFHRGPSGLAAAE</sequence>
<dbReference type="EMBL" id="LSRX01004463">
    <property type="protein sequence ID" value="OLP73963.1"/>
    <property type="molecule type" value="Genomic_DNA"/>
</dbReference>
<gene>
    <name evidence="1" type="ORF">AK812_SmicGene46638</name>
</gene>
<name>A0A1Q9BTF3_SYMMI</name>